<dbReference type="PROSITE" id="PS50002">
    <property type="entry name" value="SH3"/>
    <property type="match status" value="1"/>
</dbReference>
<evidence type="ECO:0000313" key="6">
    <source>
        <dbReference type="Proteomes" id="UP000694844"/>
    </source>
</evidence>
<dbReference type="RefSeq" id="XP_022315629.1">
    <property type="nucleotide sequence ID" value="XM_022459921.1"/>
</dbReference>
<dbReference type="PANTHER" id="PTHR13865">
    <property type="entry name" value="TIGHT JUNCTION PROTEIN"/>
    <property type="match status" value="1"/>
</dbReference>
<dbReference type="PANTHER" id="PTHR13865:SF28">
    <property type="entry name" value="POLYCHAETOID, ISOFORM O"/>
    <property type="match status" value="1"/>
</dbReference>
<evidence type="ECO:0000256" key="2">
    <source>
        <dbReference type="PROSITE-ProRule" id="PRU00192"/>
    </source>
</evidence>
<feature type="region of interest" description="Disordered" evidence="3">
    <location>
        <begin position="397"/>
        <end position="434"/>
    </location>
</feature>
<sequence length="952" mass="110306">MSDSEDKDIFEELIERKRYKIVKYINAQVFFDKLRENKVLSMDDTQEIASKPTRRQQAGYFLDVLQTKGDNGVKKFLEILEWEYPHVYKDVTNKEARDPPTDYLKHRESVYAAWLYKLPELAESLKNDYEHKKDLNEKFHDMKEVMRIAQDNNTELERENLELQEKVKIIQNEKNELENELGHCIREMNFARDKSMTCMENMLQDQKEISSLKDSLRDLRHERDSLSKRCEDLKDKISKTETEPRRKSMSTSQLNTDKVYDRQTSAQDIEITILKEKYEQEQEKCDELSQQLVHVTDELDHTQAQLRKTKSHYDKLIKEVDIKDRWLEEKRKRIDDYFKVIERLEEEKKRLDEERSKEQRKVKEAEEKSSKLFTRVYELENKLEDLRSENEKLKIQSNRISSGSSVAEDGSTTDKFRPLHEESDPDDDPMFRPSVENSPGFPVSGIGPLAFQAKDGKPWHCPRRDDSMRPEVGGSFRMNDVVDPEPIRYSKIPVQSLLKGTEKLSNPDVSDQSESEVLTPGTSSKALSSDTSEDQDAELIGFNVCIREIPLRWRPQKPSSPGLQICQQKTYKVNLPVLDEKIKITGGNYSGIYITEVKRGLESGLRVGDQVISVQLLKKDYTCVCKREMRGLTLAEARAAFLFQDQLVDEKELEITVKRMVPEEFESIKKWMETHKSSGDYFYIRACAPIKEKEGDCLPIKKGDVLRVINTCHLKGDHKYWKVCLYDRQKGAWGKEGLISSDFRRHFSKDRRGAFRARSLFLRVLPMKASSKLPILMYGAGNIISSAQNLIVDDSPDYLCYNVDKGRSSDILRHCLNKGKHCMMKDVPRKTSLEVYIVIVINVENTPAELLKSIFDVDKATEYKLSPSEDVLCETITIGNSGVKDRESFLKTFYELVRQGQERVCWLSSCQIDGTTVEQYQDYLGNESAEQRTRSLDSGNEATLLRSTSTSS</sequence>
<evidence type="ECO:0000259" key="5">
    <source>
        <dbReference type="PROSITE" id="PS50209"/>
    </source>
</evidence>
<feature type="region of interest" description="Disordered" evidence="3">
    <location>
        <begin position="503"/>
        <end position="532"/>
    </location>
</feature>
<feature type="compositionally biased region" description="Polar residues" evidence="3">
    <location>
        <begin position="936"/>
        <end position="952"/>
    </location>
</feature>
<dbReference type="PROSITE" id="PS50209">
    <property type="entry name" value="CARD"/>
    <property type="match status" value="1"/>
</dbReference>
<feature type="domain" description="CARD" evidence="5">
    <location>
        <begin position="6"/>
        <end position="95"/>
    </location>
</feature>
<dbReference type="SUPFAM" id="SSF47986">
    <property type="entry name" value="DEATH domain"/>
    <property type="match status" value="1"/>
</dbReference>
<evidence type="ECO:0000259" key="4">
    <source>
        <dbReference type="PROSITE" id="PS50002"/>
    </source>
</evidence>
<feature type="compositionally biased region" description="Basic and acidic residues" evidence="3">
    <location>
        <begin position="235"/>
        <end position="246"/>
    </location>
</feature>
<dbReference type="GO" id="GO:0050839">
    <property type="term" value="F:cell adhesion molecule binding"/>
    <property type="evidence" value="ECO:0007669"/>
    <property type="project" value="TreeGrafter"/>
</dbReference>
<dbReference type="GeneID" id="111119596"/>
<dbReference type="AlphaFoldDB" id="A0A8B8CKA7"/>
<dbReference type="GO" id="GO:0005886">
    <property type="term" value="C:plasma membrane"/>
    <property type="evidence" value="ECO:0007669"/>
    <property type="project" value="TreeGrafter"/>
</dbReference>
<feature type="region of interest" description="Disordered" evidence="3">
    <location>
        <begin position="931"/>
        <end position="952"/>
    </location>
</feature>
<dbReference type="OrthoDB" id="6089523at2759"/>
<dbReference type="GO" id="GO:0150105">
    <property type="term" value="P:protein localization to cell-cell junction"/>
    <property type="evidence" value="ECO:0007669"/>
    <property type="project" value="TreeGrafter"/>
</dbReference>
<dbReference type="InterPro" id="IPR001315">
    <property type="entry name" value="CARD"/>
</dbReference>
<dbReference type="KEGG" id="cvn:111119596"/>
<proteinExistence type="predicted"/>
<dbReference type="GO" id="GO:0042981">
    <property type="term" value="P:regulation of apoptotic process"/>
    <property type="evidence" value="ECO:0007669"/>
    <property type="project" value="InterPro"/>
</dbReference>
<evidence type="ECO:0000313" key="8">
    <source>
        <dbReference type="RefSeq" id="XP_022315629.1"/>
    </source>
</evidence>
<gene>
    <name evidence="7 8" type="primary">LOC111119596</name>
</gene>
<keyword evidence="6" id="KW-1185">Reference proteome</keyword>
<dbReference type="GO" id="GO:0005923">
    <property type="term" value="C:bicellular tight junction"/>
    <property type="evidence" value="ECO:0007669"/>
    <property type="project" value="TreeGrafter"/>
</dbReference>
<feature type="domain" description="SH3" evidence="4">
    <location>
        <begin position="679"/>
        <end position="749"/>
    </location>
</feature>
<organism evidence="6 8">
    <name type="scientific">Crassostrea virginica</name>
    <name type="common">Eastern oyster</name>
    <dbReference type="NCBI Taxonomy" id="6565"/>
    <lineage>
        <taxon>Eukaryota</taxon>
        <taxon>Metazoa</taxon>
        <taxon>Spiralia</taxon>
        <taxon>Lophotrochozoa</taxon>
        <taxon>Mollusca</taxon>
        <taxon>Bivalvia</taxon>
        <taxon>Autobranchia</taxon>
        <taxon>Pteriomorphia</taxon>
        <taxon>Ostreida</taxon>
        <taxon>Ostreoidea</taxon>
        <taxon>Ostreidae</taxon>
        <taxon>Crassostrea</taxon>
    </lineage>
</organism>
<dbReference type="GO" id="GO:0045216">
    <property type="term" value="P:cell-cell junction organization"/>
    <property type="evidence" value="ECO:0007669"/>
    <property type="project" value="TreeGrafter"/>
</dbReference>
<dbReference type="Gene3D" id="1.10.533.10">
    <property type="entry name" value="Death Domain, Fas"/>
    <property type="match status" value="1"/>
</dbReference>
<feature type="compositionally biased region" description="Basic and acidic residues" evidence="3">
    <location>
        <begin position="412"/>
        <end position="422"/>
    </location>
</feature>
<evidence type="ECO:0000256" key="3">
    <source>
        <dbReference type="SAM" id="MobiDB-lite"/>
    </source>
</evidence>
<feature type="compositionally biased region" description="Polar residues" evidence="3">
    <location>
        <begin position="503"/>
        <end position="530"/>
    </location>
</feature>
<protein>
    <submittedName>
        <fullName evidence="7 8">Caspase recruitment domain-containing protein 11-like isoform X1</fullName>
    </submittedName>
</protein>
<dbReference type="CDD" id="cd08785">
    <property type="entry name" value="CARD_CARD9-like"/>
    <property type="match status" value="1"/>
</dbReference>
<reference evidence="7 8" key="1">
    <citation type="submission" date="2025-04" db="UniProtKB">
        <authorList>
            <consortium name="RefSeq"/>
        </authorList>
    </citation>
    <scope>IDENTIFICATION</scope>
    <source>
        <tissue evidence="7 8">Whole sample</tissue>
    </source>
</reference>
<evidence type="ECO:0000313" key="7">
    <source>
        <dbReference type="RefSeq" id="XP_022315628.1"/>
    </source>
</evidence>
<dbReference type="InterPro" id="IPR011029">
    <property type="entry name" value="DEATH-like_dom_sf"/>
</dbReference>
<feature type="compositionally biased region" description="Polar residues" evidence="3">
    <location>
        <begin position="249"/>
        <end position="261"/>
    </location>
</feature>
<dbReference type="RefSeq" id="XP_022315628.1">
    <property type="nucleotide sequence ID" value="XM_022459920.1"/>
</dbReference>
<dbReference type="Gene3D" id="2.30.30.40">
    <property type="entry name" value="SH3 Domains"/>
    <property type="match status" value="1"/>
</dbReference>
<dbReference type="InterPro" id="IPR001452">
    <property type="entry name" value="SH3_domain"/>
</dbReference>
<name>A0A8B8CKA7_CRAVI</name>
<dbReference type="GO" id="GO:0098609">
    <property type="term" value="P:cell-cell adhesion"/>
    <property type="evidence" value="ECO:0007669"/>
    <property type="project" value="TreeGrafter"/>
</dbReference>
<evidence type="ECO:0000256" key="1">
    <source>
        <dbReference type="ARBA" id="ARBA00022443"/>
    </source>
</evidence>
<feature type="region of interest" description="Disordered" evidence="3">
    <location>
        <begin position="235"/>
        <end position="261"/>
    </location>
</feature>
<keyword evidence="1 2" id="KW-0728">SH3 domain</keyword>
<dbReference type="Pfam" id="PF00619">
    <property type="entry name" value="CARD"/>
    <property type="match status" value="1"/>
</dbReference>
<accession>A0A8B8CKA7</accession>
<dbReference type="Proteomes" id="UP000694844">
    <property type="component" value="Chromosome 2"/>
</dbReference>